<evidence type="ECO:0008006" key="9">
    <source>
        <dbReference type="Google" id="ProtNLM"/>
    </source>
</evidence>
<feature type="transmembrane region" description="Helical" evidence="6">
    <location>
        <begin position="27"/>
        <end position="47"/>
    </location>
</feature>
<dbReference type="GeneID" id="29988106"/>
<organism evidence="7 8">
    <name type="scientific">Trichoderma gamsii</name>
    <dbReference type="NCBI Taxonomy" id="398673"/>
    <lineage>
        <taxon>Eukaryota</taxon>
        <taxon>Fungi</taxon>
        <taxon>Dikarya</taxon>
        <taxon>Ascomycota</taxon>
        <taxon>Pezizomycotina</taxon>
        <taxon>Sordariomycetes</taxon>
        <taxon>Hypocreomycetidae</taxon>
        <taxon>Hypocreales</taxon>
        <taxon>Hypocreaceae</taxon>
        <taxon>Trichoderma</taxon>
    </lineage>
</organism>
<evidence type="ECO:0000256" key="3">
    <source>
        <dbReference type="ARBA" id="ARBA00022692"/>
    </source>
</evidence>
<evidence type="ECO:0000256" key="1">
    <source>
        <dbReference type="ARBA" id="ARBA00004141"/>
    </source>
</evidence>
<comment type="caution">
    <text evidence="7">The sequence shown here is derived from an EMBL/GenBank/DDBJ whole genome shotgun (WGS) entry which is preliminary data.</text>
</comment>
<keyword evidence="8" id="KW-1185">Reference proteome</keyword>
<feature type="transmembrane region" description="Helical" evidence="6">
    <location>
        <begin position="53"/>
        <end position="72"/>
    </location>
</feature>
<dbReference type="PANTHER" id="PTHR31123">
    <property type="entry name" value="ACCUMULATION OF DYADS PROTEIN 2-RELATED"/>
    <property type="match status" value="1"/>
</dbReference>
<comment type="similarity">
    <text evidence="2">Belongs to the acetate uptake transporter (AceTr) (TC 2.A.96) family.</text>
</comment>
<name>A0A2P4ZHK5_9HYPO</name>
<dbReference type="RefSeq" id="XP_018658800.2">
    <property type="nucleotide sequence ID" value="XM_018808023.2"/>
</dbReference>
<keyword evidence="3 6" id="KW-0812">Transmembrane</keyword>
<dbReference type="GO" id="GO:0015123">
    <property type="term" value="F:acetate transmembrane transporter activity"/>
    <property type="evidence" value="ECO:0007669"/>
    <property type="project" value="TreeGrafter"/>
</dbReference>
<evidence type="ECO:0000313" key="7">
    <source>
        <dbReference type="EMBL" id="PON23757.1"/>
    </source>
</evidence>
<keyword evidence="5 6" id="KW-0472">Membrane</keyword>
<dbReference type="Proteomes" id="UP000054821">
    <property type="component" value="Unassembled WGS sequence"/>
</dbReference>
<evidence type="ECO:0000256" key="6">
    <source>
        <dbReference type="SAM" id="Phobius"/>
    </source>
</evidence>
<dbReference type="InterPro" id="IPR051633">
    <property type="entry name" value="AceTr"/>
</dbReference>
<dbReference type="EMBL" id="JPDN02000027">
    <property type="protein sequence ID" value="PON23757.1"/>
    <property type="molecule type" value="Genomic_DNA"/>
</dbReference>
<dbReference type="PANTHER" id="PTHR31123:SF7">
    <property type="entry name" value="MARVEL DOMAIN-CONTAINING PROTEIN"/>
    <property type="match status" value="1"/>
</dbReference>
<dbReference type="AlphaFoldDB" id="A0A2P4ZHK5"/>
<comment type="subcellular location">
    <subcellularLocation>
        <location evidence="1">Membrane</location>
        <topology evidence="1">Multi-pass membrane protein</topology>
    </subcellularLocation>
</comment>
<gene>
    <name evidence="7" type="ORF">TGAM01_v207404</name>
</gene>
<sequence length="143" mass="15437">MNLIAENEIKAPESPIARRRSLANPSALGYGGFAATLMTLSLSGMGFRSISNQSVFVANLCFLAGVGLLVSAQWEMVRGNTFDYTVLGAFALYYGGYGVLLLPSSGVLESYQGQTADYHNAFGIYLLVWSILNLFFFIASLPT</sequence>
<dbReference type="InterPro" id="IPR000791">
    <property type="entry name" value="Gpr1/Fun34/SatP-like"/>
</dbReference>
<feature type="transmembrane region" description="Helical" evidence="6">
    <location>
        <begin position="122"/>
        <end position="141"/>
    </location>
</feature>
<keyword evidence="4 6" id="KW-1133">Transmembrane helix</keyword>
<evidence type="ECO:0000256" key="4">
    <source>
        <dbReference type="ARBA" id="ARBA00022989"/>
    </source>
</evidence>
<accession>A0A2P4ZHK5</accession>
<dbReference type="Pfam" id="PF01184">
    <property type="entry name" value="Gpr1_Fun34_YaaH"/>
    <property type="match status" value="1"/>
</dbReference>
<evidence type="ECO:0000256" key="2">
    <source>
        <dbReference type="ARBA" id="ARBA00005587"/>
    </source>
</evidence>
<protein>
    <recommendedName>
        <fullName evidence="9">GPR1/FUN34/yaaH family protein</fullName>
    </recommendedName>
</protein>
<dbReference type="GO" id="GO:0005886">
    <property type="term" value="C:plasma membrane"/>
    <property type="evidence" value="ECO:0007669"/>
    <property type="project" value="TreeGrafter"/>
</dbReference>
<proteinExistence type="inferred from homology"/>
<reference evidence="7 8" key="1">
    <citation type="journal article" date="2016" name="Genome Announc.">
        <title>Draft Whole-Genome Sequence of Trichoderma gamsii T6085, a Promising Biocontrol Agent of Fusarium Head Blight on Wheat.</title>
        <authorList>
            <person name="Baroncelli R."/>
            <person name="Zapparata A."/>
            <person name="Piaggeschi G."/>
            <person name="Sarrocco S."/>
            <person name="Vannacci G."/>
        </authorList>
    </citation>
    <scope>NUCLEOTIDE SEQUENCE [LARGE SCALE GENOMIC DNA]</scope>
    <source>
        <strain evidence="7 8">T6085</strain>
    </source>
</reference>
<evidence type="ECO:0000256" key="5">
    <source>
        <dbReference type="ARBA" id="ARBA00023136"/>
    </source>
</evidence>
<feature type="transmembrane region" description="Helical" evidence="6">
    <location>
        <begin position="84"/>
        <end position="102"/>
    </location>
</feature>
<evidence type="ECO:0000313" key="8">
    <source>
        <dbReference type="Proteomes" id="UP000054821"/>
    </source>
</evidence>